<evidence type="ECO:0000313" key="1">
    <source>
        <dbReference type="EMBL" id="SVB92653.1"/>
    </source>
</evidence>
<accession>A0A382I1B0</accession>
<dbReference type="SUPFAM" id="SSF55347">
    <property type="entry name" value="Glyceraldehyde-3-phosphate dehydrogenase-like, C-terminal domain"/>
    <property type="match status" value="1"/>
</dbReference>
<dbReference type="EMBL" id="UINC01064204">
    <property type="protein sequence ID" value="SVB92653.1"/>
    <property type="molecule type" value="Genomic_DNA"/>
</dbReference>
<reference evidence="1" key="1">
    <citation type="submission" date="2018-05" db="EMBL/GenBank/DDBJ databases">
        <authorList>
            <person name="Lanie J.A."/>
            <person name="Ng W.-L."/>
            <person name="Kazmierczak K.M."/>
            <person name="Andrzejewski T.M."/>
            <person name="Davidsen T.M."/>
            <person name="Wayne K.J."/>
            <person name="Tettelin H."/>
            <person name="Glass J.I."/>
            <person name="Rusch D."/>
            <person name="Podicherti R."/>
            <person name="Tsui H.-C.T."/>
            <person name="Winkler M.E."/>
        </authorList>
    </citation>
    <scope>NUCLEOTIDE SEQUENCE</scope>
</reference>
<dbReference type="SUPFAM" id="SSF51735">
    <property type="entry name" value="NAD(P)-binding Rossmann-fold domains"/>
    <property type="match status" value="1"/>
</dbReference>
<protein>
    <recommendedName>
        <fullName evidence="2">Gfo/Idh/MocA-like oxidoreductase N-terminal domain-containing protein</fullName>
    </recommendedName>
</protein>
<dbReference type="AlphaFoldDB" id="A0A382I1B0"/>
<feature type="non-terminal residue" evidence="1">
    <location>
        <position position="233"/>
    </location>
</feature>
<gene>
    <name evidence="1" type="ORF">METZ01_LOCUS245507</name>
</gene>
<dbReference type="InterPro" id="IPR036291">
    <property type="entry name" value="NAD(P)-bd_dom_sf"/>
</dbReference>
<dbReference type="Gene3D" id="3.40.50.720">
    <property type="entry name" value="NAD(P)-binding Rossmann-like Domain"/>
    <property type="match status" value="1"/>
</dbReference>
<evidence type="ECO:0008006" key="2">
    <source>
        <dbReference type="Google" id="ProtNLM"/>
    </source>
</evidence>
<organism evidence="1">
    <name type="scientific">marine metagenome</name>
    <dbReference type="NCBI Taxonomy" id="408172"/>
    <lineage>
        <taxon>unclassified sequences</taxon>
        <taxon>metagenomes</taxon>
        <taxon>ecological metagenomes</taxon>
    </lineage>
</organism>
<proteinExistence type="predicted"/>
<name>A0A382I1B0_9ZZZZ</name>
<sequence length="233" mass="26677">MINNVLLIGSGKRMKNNIIPALYLLKNNFNIEGIYSRSIKNITLFENRIILQTTNNLDQFNFKKINLIIIAVTQGNLPDVIRTLSEKDTLHIKLLVDTPINIIDYTIIKKISKFSEIGVSEDSISLPIVKVAKEIINSNIIGMVRKIYLFHSGYRYHAMSLIRYLISSKNVRLIRKTSLNDTYNEIKMTFRNGVTANIVNPRDYDIGRMLIVGSSGSINTYFIKDKSSIYLDR</sequence>